<feature type="domain" description="SUI1" evidence="4">
    <location>
        <begin position="74"/>
        <end position="144"/>
    </location>
</feature>
<feature type="region of interest" description="Disordered" evidence="3">
    <location>
        <begin position="1"/>
        <end position="49"/>
    </location>
</feature>
<dbReference type="InterPro" id="IPR001950">
    <property type="entry name" value="SUI1"/>
</dbReference>
<dbReference type="InterPro" id="IPR005874">
    <property type="entry name" value="SUI1_euk"/>
</dbReference>
<dbReference type="OrthoDB" id="10248435at2759"/>
<evidence type="ECO:0000259" key="4">
    <source>
        <dbReference type="PROSITE" id="PS50296"/>
    </source>
</evidence>
<name>A0A9W7Y9S3_9FUNG</name>
<dbReference type="Proteomes" id="UP001143981">
    <property type="component" value="Unassembled WGS sequence"/>
</dbReference>
<proteinExistence type="inferred from homology"/>
<dbReference type="PANTHER" id="PTHR10388">
    <property type="entry name" value="EUKARYOTIC TRANSLATION INITIATION FACTOR SUI1"/>
    <property type="match status" value="1"/>
</dbReference>
<dbReference type="AlphaFoldDB" id="A0A9W7Y9S3"/>
<sequence length="156" mass="16897">SEGFSSDSDASDNEGPSGAKPEQAKPGKKSRDTHGLPISGTADLLSGPSAASKFDADLFDEDEDDHGGISVTGVHIRIQQRTARKSTTTLQGLPEQFDLKYMLKYFKKTFGCLGAVINDKTYGQVIQLGGDQRIKLRDFLVSEGIAEKRHIVVHGF</sequence>
<comment type="similarity">
    <text evidence="1">Belongs to the SUI1 family.</text>
</comment>
<gene>
    <name evidence="5" type="primary">SUI1</name>
    <name evidence="5" type="ORF">LPJ61_004961</name>
</gene>
<evidence type="ECO:0000256" key="2">
    <source>
        <dbReference type="ARBA" id="ARBA00022917"/>
    </source>
</evidence>
<accession>A0A9W7Y9S3</accession>
<dbReference type="EMBL" id="JANBOI010001372">
    <property type="protein sequence ID" value="KAJ1726788.1"/>
    <property type="molecule type" value="Genomic_DNA"/>
</dbReference>
<organism evidence="5 6">
    <name type="scientific">Coemansia biformis</name>
    <dbReference type="NCBI Taxonomy" id="1286918"/>
    <lineage>
        <taxon>Eukaryota</taxon>
        <taxon>Fungi</taxon>
        <taxon>Fungi incertae sedis</taxon>
        <taxon>Zoopagomycota</taxon>
        <taxon>Kickxellomycotina</taxon>
        <taxon>Kickxellomycetes</taxon>
        <taxon>Kickxellales</taxon>
        <taxon>Kickxellaceae</taxon>
        <taxon>Coemansia</taxon>
    </lineage>
</organism>
<dbReference type="Gene3D" id="3.30.780.10">
    <property type="entry name" value="SUI1-like domain"/>
    <property type="match status" value="1"/>
</dbReference>
<dbReference type="CDD" id="cd11566">
    <property type="entry name" value="eIF1_SUI1"/>
    <property type="match status" value="1"/>
</dbReference>
<evidence type="ECO:0000256" key="3">
    <source>
        <dbReference type="SAM" id="MobiDB-lite"/>
    </source>
</evidence>
<keyword evidence="6" id="KW-1185">Reference proteome</keyword>
<dbReference type="Pfam" id="PF01253">
    <property type="entry name" value="SUI1"/>
    <property type="match status" value="1"/>
</dbReference>
<dbReference type="GO" id="GO:0003743">
    <property type="term" value="F:translation initiation factor activity"/>
    <property type="evidence" value="ECO:0007669"/>
    <property type="project" value="UniProtKB-KW"/>
</dbReference>
<comment type="caution">
    <text evidence="5">The sequence shown here is derived from an EMBL/GenBank/DDBJ whole genome shotgun (WGS) entry which is preliminary data.</text>
</comment>
<dbReference type="SUPFAM" id="SSF55159">
    <property type="entry name" value="eIF1-like"/>
    <property type="match status" value="1"/>
</dbReference>
<keyword evidence="2" id="KW-0648">Protein biosynthesis</keyword>
<evidence type="ECO:0000313" key="5">
    <source>
        <dbReference type="EMBL" id="KAJ1726788.1"/>
    </source>
</evidence>
<reference evidence="5" key="1">
    <citation type="submission" date="2022-07" db="EMBL/GenBank/DDBJ databases">
        <title>Phylogenomic reconstructions and comparative analyses of Kickxellomycotina fungi.</title>
        <authorList>
            <person name="Reynolds N.K."/>
            <person name="Stajich J.E."/>
            <person name="Barry K."/>
            <person name="Grigoriev I.V."/>
            <person name="Crous P."/>
            <person name="Smith M.E."/>
        </authorList>
    </citation>
    <scope>NUCLEOTIDE SEQUENCE</scope>
    <source>
        <strain evidence="5">BCRC 34381</strain>
    </source>
</reference>
<feature type="non-terminal residue" evidence="5">
    <location>
        <position position="156"/>
    </location>
</feature>
<evidence type="ECO:0000313" key="6">
    <source>
        <dbReference type="Proteomes" id="UP001143981"/>
    </source>
</evidence>
<evidence type="ECO:0000256" key="1">
    <source>
        <dbReference type="ARBA" id="ARBA00005422"/>
    </source>
</evidence>
<protein>
    <submittedName>
        <fullName evidence="5">Eukaryotic translation initiation factor eIF-1</fullName>
    </submittedName>
</protein>
<feature type="compositionally biased region" description="Basic and acidic residues" evidence="3">
    <location>
        <begin position="22"/>
        <end position="34"/>
    </location>
</feature>
<keyword evidence="5" id="KW-0396">Initiation factor</keyword>
<dbReference type="PROSITE" id="PS50296">
    <property type="entry name" value="SUI1"/>
    <property type="match status" value="1"/>
</dbReference>
<dbReference type="InterPro" id="IPR036877">
    <property type="entry name" value="SUI1_dom_sf"/>
</dbReference>